<dbReference type="AlphaFoldDB" id="A0AAV1DUZ5"/>
<keyword evidence="3" id="KW-1185">Reference proteome</keyword>
<evidence type="ECO:0000313" key="2">
    <source>
        <dbReference type="EMBL" id="CAI9111711.1"/>
    </source>
</evidence>
<dbReference type="InterPro" id="IPR032838">
    <property type="entry name" value="Vwaint_dom"/>
</dbReference>
<sequence length="119" mass="13127">MALAREAAEKGDLSGAASIVEDCQKKLSESVSAKANDVLNGALVAELNGMRERMASRVRYEKSGRAMLCSGMDSHLRQRPGATWLELFMPIKPQNWQAWLLGLELHARGARPNLLLPRL</sequence>
<dbReference type="Pfam" id="PF14624">
    <property type="entry name" value="Vwaint"/>
    <property type="match status" value="1"/>
</dbReference>
<feature type="domain" description="VWA-Hint protein Vwaint" evidence="1">
    <location>
        <begin position="39"/>
        <end position="79"/>
    </location>
</feature>
<name>A0AAV1DUZ5_OLDCO</name>
<evidence type="ECO:0000259" key="1">
    <source>
        <dbReference type="Pfam" id="PF14624"/>
    </source>
</evidence>
<reference evidence="2" key="1">
    <citation type="submission" date="2023-03" db="EMBL/GenBank/DDBJ databases">
        <authorList>
            <person name="Julca I."/>
        </authorList>
    </citation>
    <scope>NUCLEOTIDE SEQUENCE</scope>
</reference>
<accession>A0AAV1DUZ5</accession>
<dbReference type="Proteomes" id="UP001161247">
    <property type="component" value="Chromosome 7"/>
</dbReference>
<gene>
    <name evidence="2" type="ORF">OLC1_LOCUS19034</name>
</gene>
<proteinExistence type="predicted"/>
<dbReference type="EMBL" id="OX459124">
    <property type="protein sequence ID" value="CAI9111711.1"/>
    <property type="molecule type" value="Genomic_DNA"/>
</dbReference>
<evidence type="ECO:0000313" key="3">
    <source>
        <dbReference type="Proteomes" id="UP001161247"/>
    </source>
</evidence>
<organism evidence="2 3">
    <name type="scientific">Oldenlandia corymbosa var. corymbosa</name>
    <dbReference type="NCBI Taxonomy" id="529605"/>
    <lineage>
        <taxon>Eukaryota</taxon>
        <taxon>Viridiplantae</taxon>
        <taxon>Streptophyta</taxon>
        <taxon>Embryophyta</taxon>
        <taxon>Tracheophyta</taxon>
        <taxon>Spermatophyta</taxon>
        <taxon>Magnoliopsida</taxon>
        <taxon>eudicotyledons</taxon>
        <taxon>Gunneridae</taxon>
        <taxon>Pentapetalae</taxon>
        <taxon>asterids</taxon>
        <taxon>lamiids</taxon>
        <taxon>Gentianales</taxon>
        <taxon>Rubiaceae</taxon>
        <taxon>Rubioideae</taxon>
        <taxon>Spermacoceae</taxon>
        <taxon>Hedyotis-Oldenlandia complex</taxon>
        <taxon>Oldenlandia</taxon>
    </lineage>
</organism>
<protein>
    <submittedName>
        <fullName evidence="2">OLC1v1012001C1</fullName>
    </submittedName>
</protein>